<organism evidence="3 4">
    <name type="scientific">Rhodotorula toruloides</name>
    <name type="common">Yeast</name>
    <name type="synonym">Rhodosporidium toruloides</name>
    <dbReference type="NCBI Taxonomy" id="5286"/>
    <lineage>
        <taxon>Eukaryota</taxon>
        <taxon>Fungi</taxon>
        <taxon>Dikarya</taxon>
        <taxon>Basidiomycota</taxon>
        <taxon>Pucciniomycotina</taxon>
        <taxon>Microbotryomycetes</taxon>
        <taxon>Sporidiobolales</taxon>
        <taxon>Sporidiobolaceae</taxon>
        <taxon>Rhodotorula</taxon>
    </lineage>
</organism>
<dbReference type="AlphaFoldDB" id="A0A511KHE1"/>
<feature type="compositionally biased region" description="Polar residues" evidence="2">
    <location>
        <begin position="1"/>
        <end position="19"/>
    </location>
</feature>
<feature type="region of interest" description="Disordered" evidence="2">
    <location>
        <begin position="95"/>
        <end position="233"/>
    </location>
</feature>
<feature type="compositionally biased region" description="Low complexity" evidence="2">
    <location>
        <begin position="123"/>
        <end position="133"/>
    </location>
</feature>
<proteinExistence type="predicted"/>
<dbReference type="OrthoDB" id="2528611at2759"/>
<feature type="compositionally biased region" description="Low complexity" evidence="2">
    <location>
        <begin position="24"/>
        <end position="39"/>
    </location>
</feature>
<feature type="compositionally biased region" description="Polar residues" evidence="2">
    <location>
        <begin position="150"/>
        <end position="176"/>
    </location>
</feature>
<feature type="compositionally biased region" description="Basic and acidic residues" evidence="2">
    <location>
        <begin position="468"/>
        <end position="487"/>
    </location>
</feature>
<protein>
    <submittedName>
        <fullName evidence="3">Uncharacterized protein</fullName>
    </submittedName>
</protein>
<comment type="caution">
    <text evidence="3">The sequence shown here is derived from an EMBL/GenBank/DDBJ whole genome shotgun (WGS) entry which is preliminary data.</text>
</comment>
<sequence>MASEQSPATAQPDSPSSTAPGALSTSTPSRPSHAASSASNGPHSLINRSSDNPGEASGGSEAGGTIAFGATSSGGSEEGEFEYVAKRGMESAWKDVSQGEVAAEKSQIDVSPVSPASPPPSPVTVKTSPSATSRAGPRVYSKWAPPGYVPSTSSPASLTRSTPTPASSVTVPSTHAASKPEVDAKQATLAKMRALLPPKEPAAVPSTPSTQPIAPSHSYPPSPLSPRTTPKLTPTPLFERIVESTIQSNTRNENHEMGPVRTQLEQELVLSRDKLNELAQKLEEGEKLLQRTREEAVAREKKQDEIVESARRQVQVLKLTVSGLEGQVEQYKADVAVKQNEVDSLEFKLREVARELVYSDDYLDERKKEIAKAQDRLRETTLVLERACSRITELETLVELRDLDVEDAHKQADIVDAKLQSAQEKLDSTTERCQKAEKLAIKRQKELDKLLQERAQLEADLAAAQESPKSEDLLSPVERDKSDSRIADSEARLDAAVEDKKKVLAEFDTLRFHHQQLGKEHEALKSASSQRIAELEAEKKVVELRASHFAAQAVKAKEELKKRMTDNAQPGTSPNSCFVYSADQLLVLAESPAIPTLAPGSLPSEIDANKPRVLYEDPQAPVTMYMQMCVRYASLRDRYVHLEATVQRLKREKMSLEEDNAGLKQEAEELRSERDYAYDLVQDAAQLLDAHVDHSESSTPWITVAARVGRSKNGG</sequence>
<feature type="compositionally biased region" description="Polar residues" evidence="2">
    <location>
        <begin position="40"/>
        <end position="52"/>
    </location>
</feature>
<name>A0A511KHE1_RHOTO</name>
<evidence type="ECO:0000313" key="4">
    <source>
        <dbReference type="Proteomes" id="UP000321518"/>
    </source>
</evidence>
<evidence type="ECO:0000256" key="1">
    <source>
        <dbReference type="SAM" id="Coils"/>
    </source>
</evidence>
<gene>
    <name evidence="3" type="ORF">Rt10032_c09g3805</name>
</gene>
<feature type="region of interest" description="Disordered" evidence="2">
    <location>
        <begin position="462"/>
        <end position="487"/>
    </location>
</feature>
<keyword evidence="1" id="KW-0175">Coiled coil</keyword>
<reference evidence="3 4" key="1">
    <citation type="submission" date="2019-07" db="EMBL/GenBank/DDBJ databases">
        <title>Rhodotorula toruloides NBRC10032 genome sequencing.</title>
        <authorList>
            <person name="Shida Y."/>
            <person name="Takaku H."/>
            <person name="Ogasawara W."/>
            <person name="Mori K."/>
        </authorList>
    </citation>
    <scope>NUCLEOTIDE SEQUENCE [LARGE SCALE GENOMIC DNA]</scope>
    <source>
        <strain evidence="3 4">NBRC10032</strain>
    </source>
</reference>
<dbReference type="Proteomes" id="UP000321518">
    <property type="component" value="Unassembled WGS sequence"/>
</dbReference>
<dbReference type="EMBL" id="BJWK01000009">
    <property type="protein sequence ID" value="GEM09788.1"/>
    <property type="molecule type" value="Genomic_DNA"/>
</dbReference>
<evidence type="ECO:0000313" key="3">
    <source>
        <dbReference type="EMBL" id="GEM09788.1"/>
    </source>
</evidence>
<feature type="region of interest" description="Disordered" evidence="2">
    <location>
        <begin position="1"/>
        <end position="83"/>
    </location>
</feature>
<evidence type="ECO:0000256" key="2">
    <source>
        <dbReference type="SAM" id="MobiDB-lite"/>
    </source>
</evidence>
<accession>A0A511KHE1</accession>
<feature type="coiled-coil region" evidence="1">
    <location>
        <begin position="632"/>
        <end position="673"/>
    </location>
</feature>